<dbReference type="EMBL" id="JABSTQ010010916">
    <property type="protein sequence ID" value="KAG0416818.1"/>
    <property type="molecule type" value="Genomic_DNA"/>
</dbReference>
<name>A0AC60PB70_IXOPE</name>
<proteinExistence type="predicted"/>
<evidence type="ECO:0000313" key="1">
    <source>
        <dbReference type="EMBL" id="KAG0416818.1"/>
    </source>
</evidence>
<sequence>MRIVPALAFLPPAEAPDAFDELLEIFPSKATDLAMYYEDTPPVLQPPDAEMVFDVTTDDERWKTVTKKRKPPKPEQLRLERPTSSQVGLVSPNQSVSELLYA</sequence>
<gene>
    <name evidence="1" type="ORF">HPB47_006105</name>
</gene>
<protein>
    <submittedName>
        <fullName evidence="1">Uncharacterized protein</fullName>
    </submittedName>
</protein>
<dbReference type="Proteomes" id="UP000805193">
    <property type="component" value="Unassembled WGS sequence"/>
</dbReference>
<evidence type="ECO:0000313" key="2">
    <source>
        <dbReference type="Proteomes" id="UP000805193"/>
    </source>
</evidence>
<organism evidence="1 2">
    <name type="scientific">Ixodes persulcatus</name>
    <name type="common">Taiga tick</name>
    <dbReference type="NCBI Taxonomy" id="34615"/>
    <lineage>
        <taxon>Eukaryota</taxon>
        <taxon>Metazoa</taxon>
        <taxon>Ecdysozoa</taxon>
        <taxon>Arthropoda</taxon>
        <taxon>Chelicerata</taxon>
        <taxon>Arachnida</taxon>
        <taxon>Acari</taxon>
        <taxon>Parasitiformes</taxon>
        <taxon>Ixodida</taxon>
        <taxon>Ixodoidea</taxon>
        <taxon>Ixodidae</taxon>
        <taxon>Ixodinae</taxon>
        <taxon>Ixodes</taxon>
    </lineage>
</organism>
<comment type="caution">
    <text evidence="1">The sequence shown here is derived from an EMBL/GenBank/DDBJ whole genome shotgun (WGS) entry which is preliminary data.</text>
</comment>
<reference evidence="1 2" key="1">
    <citation type="journal article" date="2020" name="Cell">
        <title>Large-Scale Comparative Analyses of Tick Genomes Elucidate Their Genetic Diversity and Vector Capacities.</title>
        <authorList>
            <consortium name="Tick Genome and Microbiome Consortium (TIGMIC)"/>
            <person name="Jia N."/>
            <person name="Wang J."/>
            <person name="Shi W."/>
            <person name="Du L."/>
            <person name="Sun Y."/>
            <person name="Zhan W."/>
            <person name="Jiang J.F."/>
            <person name="Wang Q."/>
            <person name="Zhang B."/>
            <person name="Ji P."/>
            <person name="Bell-Sakyi L."/>
            <person name="Cui X.M."/>
            <person name="Yuan T.T."/>
            <person name="Jiang B.G."/>
            <person name="Yang W.F."/>
            <person name="Lam T.T."/>
            <person name="Chang Q.C."/>
            <person name="Ding S.J."/>
            <person name="Wang X.J."/>
            <person name="Zhu J.G."/>
            <person name="Ruan X.D."/>
            <person name="Zhao L."/>
            <person name="Wei J.T."/>
            <person name="Ye R.Z."/>
            <person name="Que T.C."/>
            <person name="Du C.H."/>
            <person name="Zhou Y.H."/>
            <person name="Cheng J.X."/>
            <person name="Dai P.F."/>
            <person name="Guo W.B."/>
            <person name="Han X.H."/>
            <person name="Huang E.J."/>
            <person name="Li L.F."/>
            <person name="Wei W."/>
            <person name="Gao Y.C."/>
            <person name="Liu J.Z."/>
            <person name="Shao H.Z."/>
            <person name="Wang X."/>
            <person name="Wang C.C."/>
            <person name="Yang T.C."/>
            <person name="Huo Q.B."/>
            <person name="Li W."/>
            <person name="Chen H.Y."/>
            <person name="Chen S.E."/>
            <person name="Zhou L.G."/>
            <person name="Ni X.B."/>
            <person name="Tian J.H."/>
            <person name="Sheng Y."/>
            <person name="Liu T."/>
            <person name="Pan Y.S."/>
            <person name="Xia L.Y."/>
            <person name="Li J."/>
            <person name="Zhao F."/>
            <person name="Cao W.C."/>
        </authorList>
    </citation>
    <scope>NUCLEOTIDE SEQUENCE [LARGE SCALE GENOMIC DNA]</scope>
    <source>
        <strain evidence="1">Iper-2018</strain>
    </source>
</reference>
<accession>A0AC60PB70</accession>
<keyword evidence="2" id="KW-1185">Reference proteome</keyword>